<feature type="domain" description="BEN" evidence="3">
    <location>
        <begin position="257"/>
        <end position="351"/>
    </location>
</feature>
<keyword evidence="5" id="KW-1185">Reference proteome</keyword>
<dbReference type="GO" id="GO:0003677">
    <property type="term" value="F:DNA binding"/>
    <property type="evidence" value="ECO:0007669"/>
    <property type="project" value="InterPro"/>
</dbReference>
<proteinExistence type="predicted"/>
<dbReference type="InterPro" id="IPR018379">
    <property type="entry name" value="BEN_domain"/>
</dbReference>
<reference evidence="5" key="1">
    <citation type="submission" date="2024-04" db="EMBL/GenBank/DDBJ databases">
        <title>Salinicola lusitanus LLJ914,a marine bacterium isolated from the Okinawa Trough.</title>
        <authorList>
            <person name="Li J."/>
        </authorList>
    </citation>
    <scope>NUCLEOTIDE SEQUENCE [LARGE SCALE GENOMIC DNA]</scope>
</reference>
<evidence type="ECO:0000313" key="5">
    <source>
        <dbReference type="Proteomes" id="UP001460270"/>
    </source>
</evidence>
<gene>
    <name evidence="4" type="ORF">WMY93_023068</name>
</gene>
<dbReference type="Proteomes" id="UP001460270">
    <property type="component" value="Unassembled WGS sequence"/>
</dbReference>
<evidence type="ECO:0000256" key="2">
    <source>
        <dbReference type="SAM" id="MobiDB-lite"/>
    </source>
</evidence>
<accession>A0AAW0NEA6</accession>
<feature type="compositionally biased region" description="Low complexity" evidence="2">
    <location>
        <begin position="213"/>
        <end position="245"/>
    </location>
</feature>
<feature type="region of interest" description="Disordered" evidence="2">
    <location>
        <begin position="194"/>
        <end position="245"/>
    </location>
</feature>
<dbReference type="Gene3D" id="1.10.10.2590">
    <property type="entry name" value="BEN domain"/>
    <property type="match status" value="1"/>
</dbReference>
<keyword evidence="1" id="KW-0175">Coiled coil</keyword>
<comment type="caution">
    <text evidence="4">The sequence shown here is derived from an EMBL/GenBank/DDBJ whole genome shotgun (WGS) entry which is preliminary data.</text>
</comment>
<evidence type="ECO:0000256" key="1">
    <source>
        <dbReference type="SAM" id="Coils"/>
    </source>
</evidence>
<dbReference type="PROSITE" id="PS51457">
    <property type="entry name" value="BEN"/>
    <property type="match status" value="1"/>
</dbReference>
<dbReference type="EMBL" id="JBBPFD010000017">
    <property type="protein sequence ID" value="KAK7891105.1"/>
    <property type="molecule type" value="Genomic_DNA"/>
</dbReference>
<organism evidence="4 5">
    <name type="scientific">Mugilogobius chulae</name>
    <name type="common">yellowstripe goby</name>
    <dbReference type="NCBI Taxonomy" id="88201"/>
    <lineage>
        <taxon>Eukaryota</taxon>
        <taxon>Metazoa</taxon>
        <taxon>Chordata</taxon>
        <taxon>Craniata</taxon>
        <taxon>Vertebrata</taxon>
        <taxon>Euteleostomi</taxon>
        <taxon>Actinopterygii</taxon>
        <taxon>Neopterygii</taxon>
        <taxon>Teleostei</taxon>
        <taxon>Neoteleostei</taxon>
        <taxon>Acanthomorphata</taxon>
        <taxon>Gobiaria</taxon>
        <taxon>Gobiiformes</taxon>
        <taxon>Gobioidei</taxon>
        <taxon>Gobiidae</taxon>
        <taxon>Gobionellinae</taxon>
        <taxon>Mugilogobius</taxon>
    </lineage>
</organism>
<feature type="region of interest" description="Disordered" evidence="2">
    <location>
        <begin position="97"/>
        <end position="128"/>
    </location>
</feature>
<feature type="coiled-coil region" evidence="1">
    <location>
        <begin position="161"/>
        <end position="188"/>
    </location>
</feature>
<name>A0AAW0NEA6_9GOBI</name>
<dbReference type="SMART" id="SM01025">
    <property type="entry name" value="BEN"/>
    <property type="match status" value="1"/>
</dbReference>
<sequence length="362" mass="40326">MERKFAVVRWSEGEDAGKLSEVKTDTIRSYDDSKMDQQGNPIGTYSAVIEWRHGKKQRGGWPHYRGTVVFVCANRFEATRKLNLLLKEDDPAVLTKRVSAPPKKYQDDSDDSTDTETQILTQSSQVKKPSALTIKDPAEEFLEMYSCTQPSANDKSPRNTVVELKRKIKDLQEENAKLKELVVQDMKHVIELAAPPKRSKLEPTTPPLPIHNSPQSRHSSSAVSSLRSLPRSTPPSDTSDTDFLSDSKSSMVEIHPGTGVMVEKLAWTYAMNANSATIFVRHLLTAVFPVETLLVSNLRGGKRGGVDARQPLDKKKLDAIYSATLQKWPGTQLSSIGSTINAKITELRAKSKMLLHPQHLLL</sequence>
<evidence type="ECO:0000259" key="3">
    <source>
        <dbReference type="PROSITE" id="PS51457"/>
    </source>
</evidence>
<feature type="compositionally biased region" description="Polar residues" evidence="2">
    <location>
        <begin position="116"/>
        <end position="127"/>
    </location>
</feature>
<protein>
    <recommendedName>
        <fullName evidence="3">BEN domain-containing protein</fullName>
    </recommendedName>
</protein>
<evidence type="ECO:0000313" key="4">
    <source>
        <dbReference type="EMBL" id="KAK7891105.1"/>
    </source>
</evidence>
<dbReference type="AlphaFoldDB" id="A0AAW0NEA6"/>